<organism evidence="1">
    <name type="scientific">marine sediment metagenome</name>
    <dbReference type="NCBI Taxonomy" id="412755"/>
    <lineage>
        <taxon>unclassified sequences</taxon>
        <taxon>metagenomes</taxon>
        <taxon>ecological metagenomes</taxon>
    </lineage>
</organism>
<proteinExistence type="predicted"/>
<sequence length="62" mass="7023">MLFITKRKHNRILKEERESRTLLAEAAYNAGYNACQADNGGKGFITGLQQAERILRDKEGVK</sequence>
<protein>
    <submittedName>
        <fullName evidence="1">Uncharacterized protein</fullName>
    </submittedName>
</protein>
<accession>A0A0F9MTK2</accession>
<dbReference type="EMBL" id="LAZR01004384">
    <property type="protein sequence ID" value="KKN09094.1"/>
    <property type="molecule type" value="Genomic_DNA"/>
</dbReference>
<gene>
    <name evidence="1" type="ORF">LCGC14_1050050</name>
</gene>
<comment type="caution">
    <text evidence="1">The sequence shown here is derived from an EMBL/GenBank/DDBJ whole genome shotgun (WGS) entry which is preliminary data.</text>
</comment>
<dbReference type="AlphaFoldDB" id="A0A0F9MTK2"/>
<evidence type="ECO:0000313" key="1">
    <source>
        <dbReference type="EMBL" id="KKN09094.1"/>
    </source>
</evidence>
<reference evidence="1" key="1">
    <citation type="journal article" date="2015" name="Nature">
        <title>Complex archaea that bridge the gap between prokaryotes and eukaryotes.</title>
        <authorList>
            <person name="Spang A."/>
            <person name="Saw J.H."/>
            <person name="Jorgensen S.L."/>
            <person name="Zaremba-Niedzwiedzka K."/>
            <person name="Martijn J."/>
            <person name="Lind A.E."/>
            <person name="van Eijk R."/>
            <person name="Schleper C."/>
            <person name="Guy L."/>
            <person name="Ettema T.J."/>
        </authorList>
    </citation>
    <scope>NUCLEOTIDE SEQUENCE</scope>
</reference>
<name>A0A0F9MTK2_9ZZZZ</name>